<dbReference type="InterPro" id="IPR001554">
    <property type="entry name" value="Glyco_hydro_14"/>
</dbReference>
<dbReference type="Gene3D" id="3.20.20.80">
    <property type="entry name" value="Glycosidases"/>
    <property type="match status" value="3"/>
</dbReference>
<evidence type="ECO:0000256" key="2">
    <source>
        <dbReference type="ARBA" id="ARBA00023277"/>
    </source>
</evidence>
<keyword evidence="2 4" id="KW-0119">Carbohydrate metabolism</keyword>
<evidence type="ECO:0000256" key="4">
    <source>
        <dbReference type="RuleBase" id="RU000509"/>
    </source>
</evidence>
<dbReference type="EC" id="3.2.1.2" evidence="4"/>
<feature type="region of interest" description="Disordered" evidence="5">
    <location>
        <begin position="355"/>
        <end position="385"/>
    </location>
</feature>
<evidence type="ECO:0000313" key="6">
    <source>
        <dbReference type="EMBL" id="KAE9453219.1"/>
    </source>
</evidence>
<name>A0A6A4LD09_9ERIC</name>
<dbReference type="Proteomes" id="UP000428333">
    <property type="component" value="Linkage Group LG09"/>
</dbReference>
<accession>A0A6A4LD09</accession>
<reference evidence="6 7" key="1">
    <citation type="journal article" date="2019" name="Genome Biol. Evol.">
        <title>The Rhododendron genome and chromosomal organization provide insight into shared whole-genome duplications across the heath family (Ericaceae).</title>
        <authorList>
            <person name="Soza V.L."/>
            <person name="Lindsley D."/>
            <person name="Waalkes A."/>
            <person name="Ramage E."/>
            <person name="Patwardhan R.P."/>
            <person name="Burton J.N."/>
            <person name="Adey A."/>
            <person name="Kumar A."/>
            <person name="Qiu R."/>
            <person name="Shendure J."/>
            <person name="Hall B."/>
        </authorList>
    </citation>
    <scope>NUCLEOTIDE SEQUENCE [LARGE SCALE GENOMIC DNA]</scope>
    <source>
        <strain evidence="6">RSF 1966-606</strain>
    </source>
</reference>
<feature type="non-terminal residue" evidence="6">
    <location>
        <position position="1"/>
    </location>
</feature>
<dbReference type="OrthoDB" id="1660156at2759"/>
<comment type="catalytic activity">
    <reaction evidence="4">
        <text>Hydrolysis of (1-&gt;4)-alpha-D-glucosidic linkages in polysaccharides so as to remove successive maltose units from the non-reducing ends of the chains.</text>
        <dbReference type="EC" id="3.2.1.2"/>
    </reaction>
</comment>
<keyword evidence="4" id="KW-0326">Glycosidase</keyword>
<dbReference type="EMBL" id="QEFC01002304">
    <property type="protein sequence ID" value="KAE9453219.1"/>
    <property type="molecule type" value="Genomic_DNA"/>
</dbReference>
<feature type="compositionally biased region" description="Acidic residues" evidence="5">
    <location>
        <begin position="357"/>
        <end position="370"/>
    </location>
</feature>
<dbReference type="SUPFAM" id="SSF51445">
    <property type="entry name" value="(Trans)glycosidases"/>
    <property type="match status" value="1"/>
</dbReference>
<evidence type="ECO:0000313" key="7">
    <source>
        <dbReference type="Proteomes" id="UP000428333"/>
    </source>
</evidence>
<keyword evidence="3 4" id="KW-0624">Polysaccharide degradation</keyword>
<dbReference type="PANTHER" id="PTHR31352:SF3">
    <property type="entry name" value="INACTIVE BETA-AMYLASE 9"/>
    <property type="match status" value="1"/>
</dbReference>
<organism evidence="6 7">
    <name type="scientific">Rhododendron williamsianum</name>
    <dbReference type="NCBI Taxonomy" id="262921"/>
    <lineage>
        <taxon>Eukaryota</taxon>
        <taxon>Viridiplantae</taxon>
        <taxon>Streptophyta</taxon>
        <taxon>Embryophyta</taxon>
        <taxon>Tracheophyta</taxon>
        <taxon>Spermatophyta</taxon>
        <taxon>Magnoliopsida</taxon>
        <taxon>eudicotyledons</taxon>
        <taxon>Gunneridae</taxon>
        <taxon>Pentapetalae</taxon>
        <taxon>asterids</taxon>
        <taxon>Ericales</taxon>
        <taxon>Ericaceae</taxon>
        <taxon>Ericoideae</taxon>
        <taxon>Rhodoreae</taxon>
        <taxon>Rhododendron</taxon>
    </lineage>
</organism>
<keyword evidence="7" id="KW-1185">Reference proteome</keyword>
<proteinExistence type="inferred from homology"/>
<evidence type="ECO:0000256" key="1">
    <source>
        <dbReference type="ARBA" id="ARBA00005652"/>
    </source>
</evidence>
<comment type="caution">
    <text evidence="6">The sequence shown here is derived from an EMBL/GenBank/DDBJ whole genome shotgun (WGS) entry which is preliminary data.</text>
</comment>
<dbReference type="GO" id="GO:0000272">
    <property type="term" value="P:polysaccharide catabolic process"/>
    <property type="evidence" value="ECO:0007669"/>
    <property type="project" value="UniProtKB-KW"/>
</dbReference>
<gene>
    <name evidence="6" type="ORF">C3L33_14884</name>
</gene>
<dbReference type="AlphaFoldDB" id="A0A6A4LD09"/>
<dbReference type="PRINTS" id="PR00750">
    <property type="entry name" value="BETAAMYLASE"/>
</dbReference>
<dbReference type="PANTHER" id="PTHR31352">
    <property type="entry name" value="BETA-AMYLASE 1, CHLOROPLASTIC"/>
    <property type="match status" value="1"/>
</dbReference>
<protein>
    <recommendedName>
        <fullName evidence="4">Beta-amylase</fullName>
        <ecNumber evidence="4">3.2.1.2</ecNumber>
    </recommendedName>
</protein>
<evidence type="ECO:0000256" key="3">
    <source>
        <dbReference type="ARBA" id="ARBA00023326"/>
    </source>
</evidence>
<comment type="similarity">
    <text evidence="1 4">Belongs to the glycosyl hydrolase 14 family.</text>
</comment>
<evidence type="ECO:0000256" key="5">
    <source>
        <dbReference type="SAM" id="MobiDB-lite"/>
    </source>
</evidence>
<sequence>MGEKPPIRLALKAAANSEARGSTSASRSGSKPIDGVRLYVGLPLDAVSDCNTINHARAITAGLKALKLLGVDGVELPVWWGIAEKEAMGKYEWSGYLKLAEMVQKAGEQCRDCLSLSVDDLPVLDGKSPIQAYGNFCESFKSSFSAFLGSTITGISIGLGPDGELRYPSRYQSSKNNQVRGVGEFQCYDENMLINLKQHAEATGNPLWGLSGPHDSPTYDELPNSNNFVKENGGSWETTYGNFFLSWYSNNLTSHLDRLLSLTSSTFRIIRQSLIKPRVVAKTNCNGLQKTWGEVSGQNSSISGGPNAFDQIKRNLLDDNEVVDLFTYQRMGAAFFSPDNFPEFTEFVRNLNQPELGWDDLPSEEGEDGESVYSGQGKDLLVQTA</sequence>
<dbReference type="InterPro" id="IPR017853">
    <property type="entry name" value="GH"/>
</dbReference>
<dbReference type="Pfam" id="PF01373">
    <property type="entry name" value="Glyco_hydro_14"/>
    <property type="match status" value="1"/>
</dbReference>
<dbReference type="GO" id="GO:0016161">
    <property type="term" value="F:beta-amylase activity"/>
    <property type="evidence" value="ECO:0007669"/>
    <property type="project" value="UniProtKB-EC"/>
</dbReference>
<keyword evidence="4" id="KW-0378">Hydrolase</keyword>